<name>A4JMM3_BURVG</name>
<dbReference type="AlphaFoldDB" id="A4JMM3"/>
<feature type="domain" description="Glycoside hydrolase family 19 catalytic" evidence="2">
    <location>
        <begin position="40"/>
        <end position="141"/>
    </location>
</feature>
<reference evidence="4" key="1">
    <citation type="submission" date="2007-03" db="EMBL/GenBank/DDBJ databases">
        <title>Complete sequence of chromosome 2 of Burkholderia vietnamiensis G4.</title>
        <authorList>
            <consortium name="US DOE Joint Genome Institute"/>
            <person name="Copeland A."/>
            <person name="Lucas S."/>
            <person name="Lapidus A."/>
            <person name="Barry K."/>
            <person name="Detter J.C."/>
            <person name="Glavina del Rio T."/>
            <person name="Hammon N."/>
            <person name="Israni S."/>
            <person name="Dalin E."/>
            <person name="Tice H."/>
            <person name="Pitluck S."/>
            <person name="Chain P."/>
            <person name="Malfatti S."/>
            <person name="Shin M."/>
            <person name="Vergez L."/>
            <person name="Schmutz J."/>
            <person name="Larimer F."/>
            <person name="Land M."/>
            <person name="Hauser L."/>
            <person name="Kyrpides N."/>
            <person name="Tiedje J."/>
            <person name="Richardson P."/>
        </authorList>
    </citation>
    <scope>NUCLEOTIDE SEQUENCE [LARGE SCALE GENOMIC DNA]</scope>
    <source>
        <strain evidence="4">G4 / LMG 22486</strain>
    </source>
</reference>
<feature type="region of interest" description="Disordered" evidence="1">
    <location>
        <begin position="66"/>
        <end position="88"/>
    </location>
</feature>
<organism evidence="3 4">
    <name type="scientific">Burkholderia vietnamiensis (strain G4 / LMG 22486)</name>
    <name type="common">Burkholderia cepacia (strain R1808)</name>
    <dbReference type="NCBI Taxonomy" id="269482"/>
    <lineage>
        <taxon>Bacteria</taxon>
        <taxon>Pseudomonadati</taxon>
        <taxon>Pseudomonadota</taxon>
        <taxon>Betaproteobacteria</taxon>
        <taxon>Burkholderiales</taxon>
        <taxon>Burkholderiaceae</taxon>
        <taxon>Burkholderia</taxon>
        <taxon>Burkholderia cepacia complex</taxon>
    </lineage>
</organism>
<dbReference type="Gene3D" id="1.10.530.10">
    <property type="match status" value="1"/>
</dbReference>
<dbReference type="Proteomes" id="UP000002287">
    <property type="component" value="Chromosome 2"/>
</dbReference>
<gene>
    <name evidence="3" type="ordered locus">Bcep1808_4563</name>
</gene>
<dbReference type="Pfam" id="PF00182">
    <property type="entry name" value="Glyco_hydro_19"/>
    <property type="match status" value="1"/>
</dbReference>
<sequence length="192" mass="20185">MNLTASIVAAGCGAAPARAAQWVAPIQAACDKYRISAPLDVAAFLATVGVESGRLAYTREIWGPTTTQKSYEPPSKKASELGNTQPGDGRRFCGRGLIQVTGRRNYTLAAVGLGLDLVNHPELLEQPAHAALSAAWYWSSRKLSSLAMTGDFLAVSRAVNVGSATSKATPNSYSERLYLYGAAKKALGLPTG</sequence>
<dbReference type="InterPro" id="IPR052354">
    <property type="entry name" value="Cell_Wall_Dynamics_Protein"/>
</dbReference>
<dbReference type="HOGENOM" id="CLU_073833_1_1_4"/>
<dbReference type="eggNOG" id="COG3179">
    <property type="taxonomic scope" value="Bacteria"/>
</dbReference>
<evidence type="ECO:0000259" key="2">
    <source>
        <dbReference type="Pfam" id="PF00182"/>
    </source>
</evidence>
<evidence type="ECO:0000313" key="3">
    <source>
        <dbReference type="EMBL" id="ABO57526.1"/>
    </source>
</evidence>
<dbReference type="InterPro" id="IPR000726">
    <property type="entry name" value="Glyco_hydro_19_cat"/>
</dbReference>
<dbReference type="GO" id="GO:0016998">
    <property type="term" value="P:cell wall macromolecule catabolic process"/>
    <property type="evidence" value="ECO:0007669"/>
    <property type="project" value="InterPro"/>
</dbReference>
<dbReference type="SUPFAM" id="SSF53955">
    <property type="entry name" value="Lysozyme-like"/>
    <property type="match status" value="1"/>
</dbReference>
<dbReference type="EMBL" id="CP000615">
    <property type="protein sequence ID" value="ABO57526.1"/>
    <property type="molecule type" value="Genomic_DNA"/>
</dbReference>
<accession>A4JMM3</accession>
<keyword evidence="3" id="KW-0378">Hydrolase</keyword>
<dbReference type="InterPro" id="IPR023346">
    <property type="entry name" value="Lysozyme-like_dom_sf"/>
</dbReference>
<dbReference type="GO" id="GO:0006032">
    <property type="term" value="P:chitin catabolic process"/>
    <property type="evidence" value="ECO:0007669"/>
    <property type="project" value="InterPro"/>
</dbReference>
<protein>
    <submittedName>
        <fullName evidence="3">Glycoside hydrolase, family 19</fullName>
    </submittedName>
</protein>
<dbReference type="KEGG" id="bvi:Bcep1808_4563"/>
<proteinExistence type="predicted"/>
<dbReference type="PANTHER" id="PTHR34408">
    <property type="entry name" value="FAMILY PROTEIN, PUTATIVE-RELATED"/>
    <property type="match status" value="1"/>
</dbReference>
<evidence type="ECO:0000256" key="1">
    <source>
        <dbReference type="SAM" id="MobiDB-lite"/>
    </source>
</evidence>
<dbReference type="GO" id="GO:0004568">
    <property type="term" value="F:chitinase activity"/>
    <property type="evidence" value="ECO:0007669"/>
    <property type="project" value="InterPro"/>
</dbReference>
<evidence type="ECO:0000313" key="4">
    <source>
        <dbReference type="Proteomes" id="UP000002287"/>
    </source>
</evidence>
<dbReference type="CAZy" id="GH19">
    <property type="family name" value="Glycoside Hydrolase Family 19"/>
</dbReference>